<evidence type="ECO:0000259" key="13">
    <source>
        <dbReference type="PROSITE" id="PS50089"/>
    </source>
</evidence>
<evidence type="ECO:0000256" key="11">
    <source>
        <dbReference type="ARBA" id="ARBA00022833"/>
    </source>
</evidence>
<dbReference type="InterPro" id="IPR002867">
    <property type="entry name" value="IBR_dom"/>
</dbReference>
<keyword evidence="11" id="KW-0862">Zinc</keyword>
<sequence length="352" mass="39487">MALVTIPGQNRNDFVFARSDGEFEQHVREAIEASNDDYAFRIQLEESLLFYNYTSALDVQVAEIIGEGGESSSSSEKASKCVEAVEADLGFLPGSKSGGGEVRSGKEVEGHSALEWQECPNTVGTSTSVPVPVPAELCGICFEDSMEEMFEGLHCLHRFCHACMTRYIHSRLEQKRHQMCCPHSSCSEPLTLQECRYFLPAEIFDAWSSAILEAEIPDSDKLHCPFPDCLALLLLPSASEVEIPNAECPFCNRMFCVRCMVPWHADLHCDEFQKLPPTERSEADLQLLKLADDLKWQRCAKCKGMIELSYGCNHMTCRCGYEFCYECGTGWKNGGPNCRCPRTNENRLLQSR</sequence>
<dbReference type="PROSITE" id="PS50089">
    <property type="entry name" value="ZF_RING_2"/>
    <property type="match status" value="1"/>
</dbReference>
<reference evidence="15" key="1">
    <citation type="submission" date="2015-02" db="EMBL/GenBank/DDBJ databases">
        <title>A transcriptome of Wollemia nobilis - a relic of Gondwana.</title>
        <authorList>
            <person name="Chia J.Y."/>
            <person name="Leong Y.S."/>
            <person name="Abdul Karim S."/>
            <person name="Wan Azmi N."/>
            <person name="Hercus R."/>
            <person name="Croft L."/>
        </authorList>
    </citation>
    <scope>NUCLEOTIDE SEQUENCE</scope>
    <source>
        <strain evidence="15">MaeBrown</strain>
        <tissue evidence="15">Leaf</tissue>
    </source>
</reference>
<dbReference type="GO" id="GO:0008270">
    <property type="term" value="F:zinc ion binding"/>
    <property type="evidence" value="ECO:0007669"/>
    <property type="project" value="UniProtKB-KW"/>
</dbReference>
<evidence type="ECO:0000313" key="15">
    <source>
        <dbReference type="EMBL" id="JAG87067.1"/>
    </source>
</evidence>
<dbReference type="AlphaFoldDB" id="A0A0C9S4W7"/>
<evidence type="ECO:0000256" key="5">
    <source>
        <dbReference type="ARBA" id="ARBA00012251"/>
    </source>
</evidence>
<keyword evidence="6" id="KW-0808">Transferase</keyword>
<dbReference type="CDD" id="cd22584">
    <property type="entry name" value="Rcat_RBR_unk"/>
    <property type="match status" value="1"/>
</dbReference>
<dbReference type="InterPro" id="IPR013087">
    <property type="entry name" value="Znf_C2H2_type"/>
</dbReference>
<dbReference type="InterPro" id="IPR017907">
    <property type="entry name" value="Znf_RING_CS"/>
</dbReference>
<dbReference type="Gene3D" id="3.30.40.10">
    <property type="entry name" value="Zinc/RING finger domain, C3HC4 (zinc finger)"/>
    <property type="match status" value="1"/>
</dbReference>
<comment type="similarity">
    <text evidence="4">Belongs to the RBR family. Ariadne subfamily.</text>
</comment>
<dbReference type="FunFam" id="3.30.40.10:FF:000230">
    <property type="entry name" value="RBR-type E3 ubiquitin transferase"/>
    <property type="match status" value="1"/>
</dbReference>
<dbReference type="SUPFAM" id="SSF57850">
    <property type="entry name" value="RING/U-box"/>
    <property type="match status" value="3"/>
</dbReference>
<dbReference type="InterPro" id="IPR001841">
    <property type="entry name" value="Znf_RING"/>
</dbReference>
<organism evidence="15">
    <name type="scientific">Wollemia nobilis</name>
    <dbReference type="NCBI Taxonomy" id="56998"/>
    <lineage>
        <taxon>Eukaryota</taxon>
        <taxon>Viridiplantae</taxon>
        <taxon>Streptophyta</taxon>
        <taxon>Embryophyta</taxon>
        <taxon>Tracheophyta</taxon>
        <taxon>Spermatophyta</taxon>
        <taxon>Pinopsida</taxon>
        <taxon>Pinidae</taxon>
        <taxon>Conifers II</taxon>
        <taxon>Araucariales</taxon>
        <taxon>Araucariaceae</taxon>
        <taxon>Wollemia</taxon>
    </lineage>
</organism>
<evidence type="ECO:0000256" key="9">
    <source>
        <dbReference type="ARBA" id="ARBA00022771"/>
    </source>
</evidence>
<evidence type="ECO:0000256" key="3">
    <source>
        <dbReference type="ARBA" id="ARBA00003976"/>
    </source>
</evidence>
<evidence type="ECO:0000256" key="2">
    <source>
        <dbReference type="ARBA" id="ARBA00001947"/>
    </source>
</evidence>
<comment type="cofactor">
    <cofactor evidence="2">
        <name>Zn(2+)</name>
        <dbReference type="ChEBI" id="CHEBI:29105"/>
    </cofactor>
</comment>
<keyword evidence="8" id="KW-0677">Repeat</keyword>
<dbReference type="InterPro" id="IPR031127">
    <property type="entry name" value="E3_UB_ligase_RBR"/>
</dbReference>
<feature type="domain" description="RING-type" evidence="13">
    <location>
        <begin position="138"/>
        <end position="182"/>
    </location>
</feature>
<evidence type="ECO:0000256" key="1">
    <source>
        <dbReference type="ARBA" id="ARBA00001798"/>
    </source>
</evidence>
<dbReference type="PROSITE" id="PS00518">
    <property type="entry name" value="ZF_RING_1"/>
    <property type="match status" value="1"/>
</dbReference>
<comment type="catalytic activity">
    <reaction evidence="1">
        <text>[E2 ubiquitin-conjugating enzyme]-S-ubiquitinyl-L-cysteine + [acceptor protein]-L-lysine = [E2 ubiquitin-conjugating enzyme]-L-cysteine + [acceptor protein]-N(6)-ubiquitinyl-L-lysine.</text>
        <dbReference type="EC" id="2.3.2.31"/>
    </reaction>
</comment>
<name>A0A0C9S4W7_9CONI</name>
<evidence type="ECO:0000256" key="7">
    <source>
        <dbReference type="ARBA" id="ARBA00022723"/>
    </source>
</evidence>
<dbReference type="Gene3D" id="1.20.120.1750">
    <property type="match status" value="1"/>
</dbReference>
<dbReference type="PROSITE" id="PS00028">
    <property type="entry name" value="ZINC_FINGER_C2H2_1"/>
    <property type="match status" value="1"/>
</dbReference>
<evidence type="ECO:0000256" key="12">
    <source>
        <dbReference type="PROSITE-ProRule" id="PRU00175"/>
    </source>
</evidence>
<evidence type="ECO:0000259" key="14">
    <source>
        <dbReference type="PROSITE" id="PS51873"/>
    </source>
</evidence>
<accession>A0A0C9S4W7</accession>
<comment type="function">
    <text evidence="3">Might act as an E3 ubiquitin-protein ligase, or as part of E3 complex, which accepts ubiquitin from specific E2 ubiquitin-conjugating enzymes and then transfers it to substrates.</text>
</comment>
<dbReference type="GO" id="GO:0061630">
    <property type="term" value="F:ubiquitin protein ligase activity"/>
    <property type="evidence" value="ECO:0007669"/>
    <property type="project" value="UniProtKB-EC"/>
</dbReference>
<dbReference type="GO" id="GO:0016567">
    <property type="term" value="P:protein ubiquitination"/>
    <property type="evidence" value="ECO:0007669"/>
    <property type="project" value="InterPro"/>
</dbReference>
<dbReference type="EC" id="2.3.2.31" evidence="5"/>
<dbReference type="PROSITE" id="PS51873">
    <property type="entry name" value="TRIAD"/>
    <property type="match status" value="1"/>
</dbReference>
<evidence type="ECO:0000256" key="10">
    <source>
        <dbReference type="ARBA" id="ARBA00022786"/>
    </source>
</evidence>
<evidence type="ECO:0000256" key="4">
    <source>
        <dbReference type="ARBA" id="ARBA00005884"/>
    </source>
</evidence>
<dbReference type="SMART" id="SM00647">
    <property type="entry name" value="IBR"/>
    <property type="match status" value="2"/>
</dbReference>
<keyword evidence="7" id="KW-0479">Metal-binding</keyword>
<feature type="domain" description="RING-type" evidence="14">
    <location>
        <begin position="134"/>
        <end position="349"/>
    </location>
</feature>
<dbReference type="Pfam" id="PF01485">
    <property type="entry name" value="IBR"/>
    <property type="match status" value="2"/>
</dbReference>
<protein>
    <recommendedName>
        <fullName evidence="5">RBR-type E3 ubiquitin transferase</fullName>
        <ecNumber evidence="5">2.3.2.31</ecNumber>
    </recommendedName>
</protein>
<dbReference type="InterPro" id="IPR013083">
    <property type="entry name" value="Znf_RING/FYVE/PHD"/>
</dbReference>
<evidence type="ECO:0000256" key="6">
    <source>
        <dbReference type="ARBA" id="ARBA00022679"/>
    </source>
</evidence>
<evidence type="ECO:0000256" key="8">
    <source>
        <dbReference type="ARBA" id="ARBA00022737"/>
    </source>
</evidence>
<proteinExistence type="inferred from homology"/>
<keyword evidence="10" id="KW-0833">Ubl conjugation pathway</keyword>
<keyword evidence="9 12" id="KW-0863">Zinc-finger</keyword>
<dbReference type="InterPro" id="IPR044066">
    <property type="entry name" value="TRIAD_supradom"/>
</dbReference>
<dbReference type="PANTHER" id="PTHR11685">
    <property type="entry name" value="RBR FAMILY RING FINGER AND IBR DOMAIN-CONTAINING"/>
    <property type="match status" value="1"/>
</dbReference>
<dbReference type="EMBL" id="GCHU01013561">
    <property type="protein sequence ID" value="JAG87067.1"/>
    <property type="molecule type" value="Transcribed_RNA"/>
</dbReference>